<reference evidence="1 2" key="1">
    <citation type="journal article" date="2011" name="Int. J. Syst. Evol. Microbiol.">
        <title>Zhongshania antarctica gen. nov., sp. nov. and Zhongshania guokunii sp. nov., gammaproteobacteria respectively isolated from coastal attached (fast) ice and surface seawater of the Antarctic.</title>
        <authorList>
            <person name="Li H.J."/>
            <person name="Zhang X.Y."/>
            <person name="Chen C.X."/>
            <person name="Zhang Y.J."/>
            <person name="Gao Z.M."/>
            <person name="Yu Y."/>
            <person name="Chen X.L."/>
            <person name="Chen B."/>
            <person name="Zhang Y.Z."/>
        </authorList>
    </citation>
    <scope>NUCLEOTIDE SEQUENCE [LARGE SCALE GENOMIC DNA]</scope>
    <source>
        <strain evidence="1 2">R06B22</strain>
    </source>
</reference>
<comment type="caution">
    <text evidence="1">The sequence shown here is derived from an EMBL/GenBank/DDBJ whole genome shotgun (WGS) entry which is preliminary data.</text>
</comment>
<proteinExistence type="predicted"/>
<dbReference type="RefSeq" id="WP_368375589.1">
    <property type="nucleotide sequence ID" value="NZ_JBFRYB010000001.1"/>
</dbReference>
<gene>
    <name evidence="1" type="ORF">AB4875_08285</name>
</gene>
<name>A0ABV3TW44_9GAMM</name>
<organism evidence="1 2">
    <name type="scientific">Zhongshania arctica</name>
    <dbReference type="NCBI Taxonomy" id="3238302"/>
    <lineage>
        <taxon>Bacteria</taxon>
        <taxon>Pseudomonadati</taxon>
        <taxon>Pseudomonadota</taxon>
        <taxon>Gammaproteobacteria</taxon>
        <taxon>Cellvibrionales</taxon>
        <taxon>Spongiibacteraceae</taxon>
        <taxon>Zhongshania</taxon>
    </lineage>
</organism>
<dbReference type="Proteomes" id="UP001557484">
    <property type="component" value="Unassembled WGS sequence"/>
</dbReference>
<evidence type="ECO:0000313" key="1">
    <source>
        <dbReference type="EMBL" id="MEX1665486.1"/>
    </source>
</evidence>
<protein>
    <submittedName>
        <fullName evidence="1">Uncharacterized protein</fullName>
    </submittedName>
</protein>
<accession>A0ABV3TW44</accession>
<dbReference type="EMBL" id="JBFRYB010000001">
    <property type="protein sequence ID" value="MEX1665486.1"/>
    <property type="molecule type" value="Genomic_DNA"/>
</dbReference>
<sequence>MSIKDGYDELVGKLKTERDELNVRVHLAGAEIRDEWQVLEDRLDQLKLKSEHLRDASSESAEGLSLAGQELVRELKESYQRIRGSLR</sequence>
<keyword evidence="2" id="KW-1185">Reference proteome</keyword>
<evidence type="ECO:0000313" key="2">
    <source>
        <dbReference type="Proteomes" id="UP001557484"/>
    </source>
</evidence>